<proteinExistence type="predicted"/>
<dbReference type="Proteomes" id="UP000564573">
    <property type="component" value="Unassembled WGS sequence"/>
</dbReference>
<dbReference type="EMBL" id="JACIBS010000003">
    <property type="protein sequence ID" value="MBB3665231.1"/>
    <property type="molecule type" value="Genomic_DNA"/>
</dbReference>
<reference evidence="1 2" key="1">
    <citation type="submission" date="2020-08" db="EMBL/GenBank/DDBJ databases">
        <title>Sequencing the genomes of 1000 actinobacteria strains.</title>
        <authorList>
            <person name="Klenk H.-P."/>
        </authorList>
    </citation>
    <scope>NUCLEOTIDE SEQUENCE [LARGE SCALE GENOMIC DNA]</scope>
    <source>
        <strain evidence="1 2">DSM 45267</strain>
    </source>
</reference>
<evidence type="ECO:0000313" key="1">
    <source>
        <dbReference type="EMBL" id="MBB3665231.1"/>
    </source>
</evidence>
<protein>
    <submittedName>
        <fullName evidence="1">Uncharacterized protein</fullName>
    </submittedName>
</protein>
<sequence length="102" mass="11153">MTGHSGDEAHEQVHRLIDRGWSFVGTPTQGLLLRCYDASDAVDTLEVPATGDCLAWRTHVDGTGERVTWRSRGSLDDCVRALLELPEPTEHGRSGSAPERPS</sequence>
<dbReference type="RefSeq" id="WP_183786460.1">
    <property type="nucleotide sequence ID" value="NZ_JACIBS010000003.1"/>
</dbReference>
<accession>A0A839XR74</accession>
<gene>
    <name evidence="1" type="ORF">FB384_004184</name>
</gene>
<organism evidence="1 2">
    <name type="scientific">Prauserella sediminis</name>
    <dbReference type="NCBI Taxonomy" id="577680"/>
    <lineage>
        <taxon>Bacteria</taxon>
        <taxon>Bacillati</taxon>
        <taxon>Actinomycetota</taxon>
        <taxon>Actinomycetes</taxon>
        <taxon>Pseudonocardiales</taxon>
        <taxon>Pseudonocardiaceae</taxon>
        <taxon>Prauserella</taxon>
        <taxon>Prauserella salsuginis group</taxon>
    </lineage>
</organism>
<evidence type="ECO:0000313" key="2">
    <source>
        <dbReference type="Proteomes" id="UP000564573"/>
    </source>
</evidence>
<comment type="caution">
    <text evidence="1">The sequence shown here is derived from an EMBL/GenBank/DDBJ whole genome shotgun (WGS) entry which is preliminary data.</text>
</comment>
<dbReference type="AlphaFoldDB" id="A0A839XR74"/>
<keyword evidence="2" id="KW-1185">Reference proteome</keyword>
<name>A0A839XR74_9PSEU</name>